<keyword evidence="1" id="KW-0472">Membrane</keyword>
<gene>
    <name evidence="3" type="ORF">OCV47_14760</name>
</gene>
<feature type="domain" description="Zinc-ribbon" evidence="2">
    <location>
        <begin position="2"/>
        <end position="21"/>
    </location>
</feature>
<feature type="transmembrane region" description="Helical" evidence="1">
    <location>
        <begin position="59"/>
        <end position="78"/>
    </location>
</feature>
<keyword evidence="1" id="KW-1133">Transmembrane helix</keyword>
<dbReference type="RefSeq" id="WP_262655821.1">
    <property type="nucleotide sequence ID" value="NZ_JAOQKE010000029.1"/>
</dbReference>
<accession>A0ABT2SPW8</accession>
<keyword evidence="1" id="KW-0812">Transmembrane</keyword>
<evidence type="ECO:0000256" key="1">
    <source>
        <dbReference type="SAM" id="Phobius"/>
    </source>
</evidence>
<reference evidence="3 4" key="1">
    <citation type="journal article" date="2021" name="ISME Commun">
        <title>Automated analysis of genomic sequences facilitates high-throughput and comprehensive description of bacteria.</title>
        <authorList>
            <person name="Hitch T.C.A."/>
        </authorList>
    </citation>
    <scope>NUCLEOTIDE SEQUENCE [LARGE SCALE GENOMIC DNA]</scope>
    <source>
        <strain evidence="3 4">Sanger_29</strain>
    </source>
</reference>
<protein>
    <submittedName>
        <fullName evidence="3">Zinc ribbon domain-containing protein</fullName>
    </submittedName>
</protein>
<name>A0ABT2SPW8_9FIRM</name>
<dbReference type="EMBL" id="JAOQKE010000029">
    <property type="protein sequence ID" value="MCU6726566.1"/>
    <property type="molecule type" value="Genomic_DNA"/>
</dbReference>
<evidence type="ECO:0000313" key="4">
    <source>
        <dbReference type="Proteomes" id="UP001652338"/>
    </source>
</evidence>
<sequence>MKCPHCGSPIRLEDKYCSYCGLPNDLATQHQKDMNRYQKKFNQTRFEVLNSTRNTKKKLASFLVLSVMVLLIIASYQFEDVSWRLGRYLTTRQIQSHKTKHLAALETIIADQDPLRFTEYYDRYSLYLSDDFDSYYAVKAISSSFENVFQYVSDRLSDPETYDKDFESRRLRTLASDLNDIFQIEDAYTYHQNLYFSEKNLEYIHAVQDDTRAILITYLGLTEEEADTYVNPSSSRQYDLLERSVSAS</sequence>
<proteinExistence type="predicted"/>
<dbReference type="Pfam" id="PF13240">
    <property type="entry name" value="Zn_Ribbon_1"/>
    <property type="match status" value="1"/>
</dbReference>
<comment type="caution">
    <text evidence="3">The sequence shown here is derived from an EMBL/GenBank/DDBJ whole genome shotgun (WGS) entry which is preliminary data.</text>
</comment>
<dbReference type="Proteomes" id="UP001652338">
    <property type="component" value="Unassembled WGS sequence"/>
</dbReference>
<organism evidence="3 4">
    <name type="scientific">Muricoprocola aceti</name>
    <dbReference type="NCBI Taxonomy" id="2981772"/>
    <lineage>
        <taxon>Bacteria</taxon>
        <taxon>Bacillati</taxon>
        <taxon>Bacillota</taxon>
        <taxon>Clostridia</taxon>
        <taxon>Lachnospirales</taxon>
        <taxon>Lachnospiraceae</taxon>
        <taxon>Muricoprocola</taxon>
    </lineage>
</organism>
<evidence type="ECO:0000259" key="2">
    <source>
        <dbReference type="Pfam" id="PF13240"/>
    </source>
</evidence>
<evidence type="ECO:0000313" key="3">
    <source>
        <dbReference type="EMBL" id="MCU6726566.1"/>
    </source>
</evidence>
<dbReference type="InterPro" id="IPR026870">
    <property type="entry name" value="Zinc_ribbon_dom"/>
</dbReference>
<keyword evidence="4" id="KW-1185">Reference proteome</keyword>